<dbReference type="EMBL" id="VZPE01000001">
    <property type="protein sequence ID" value="KAB0573383.1"/>
    <property type="molecule type" value="Genomic_DNA"/>
</dbReference>
<name>A0A643F5F7_9HYPH</name>
<dbReference type="Pfam" id="PF24175">
    <property type="entry name" value="SU10_adaptor"/>
    <property type="match status" value="1"/>
</dbReference>
<dbReference type="InterPro" id="IPR056209">
    <property type="entry name" value="SU10_adaptor"/>
</dbReference>
<protein>
    <submittedName>
        <fullName evidence="1">Uncharacterized protein</fullName>
    </submittedName>
</protein>
<organism evidence="1">
    <name type="scientific">Brucella pituitosa</name>
    <dbReference type="NCBI Taxonomy" id="571256"/>
    <lineage>
        <taxon>Bacteria</taxon>
        <taxon>Pseudomonadati</taxon>
        <taxon>Pseudomonadota</taxon>
        <taxon>Alphaproteobacteria</taxon>
        <taxon>Hyphomicrobiales</taxon>
        <taxon>Brucellaceae</taxon>
        <taxon>Brucella/Ochrobactrum group</taxon>
        <taxon>Brucella</taxon>
    </lineage>
</organism>
<accession>A0A643F5F7</accession>
<dbReference type="AlphaFoldDB" id="A0A643F5F7"/>
<reference evidence="1" key="1">
    <citation type="submission" date="2019-09" db="EMBL/GenBank/DDBJ databases">
        <title>Draft genome sequences of 48 bacterial type strains from the CCUG.</title>
        <authorList>
            <person name="Tunovic T."/>
            <person name="Pineiro-Iglesias B."/>
            <person name="Unosson C."/>
            <person name="Inganas E."/>
            <person name="Ohlen M."/>
            <person name="Cardew S."/>
            <person name="Jensie-Markopoulos S."/>
            <person name="Salva-Serra F."/>
            <person name="Jaen-Luchoro D."/>
            <person name="Karlsson R."/>
            <person name="Svensson-Stadler L."/>
            <person name="Chun J."/>
            <person name="Moore E."/>
        </authorList>
    </citation>
    <scope>NUCLEOTIDE SEQUENCE</scope>
    <source>
        <strain evidence="1">CCUG 50899</strain>
    </source>
</reference>
<evidence type="ECO:0000313" key="1">
    <source>
        <dbReference type="EMBL" id="KAB0573383.1"/>
    </source>
</evidence>
<comment type="caution">
    <text evidence="1">The sequence shown here is derived from an EMBL/GenBank/DDBJ whole genome shotgun (WGS) entry which is preliminary data.</text>
</comment>
<sequence length="200" mass="21827">MALSSYDDLVSSIQNWMFDRPDLASMCGDFIALAEADMNQKLRTRNQLKTAALTVDGAGEASLPSDYLSFRQVTMSNDPNRNLELVVPPFSLGHISGFPRYFSIDGGTMSVMPASSDGVQFSYYAKIPPLSQSNQTNWLLEKAANLYLYGACKHASIFMGDEARTQAMGNMFASVLGAFLASEELAMYSRVSMRASGPTP</sequence>
<dbReference type="RefSeq" id="WP_128093122.1">
    <property type="nucleotide sequence ID" value="NZ_JBHEEN010000001.1"/>
</dbReference>
<proteinExistence type="predicted"/>
<gene>
    <name evidence="1" type="ORF">F7Q93_02510</name>
</gene>